<keyword evidence="4" id="KW-1185">Reference proteome</keyword>
<dbReference type="CDD" id="cd06257">
    <property type="entry name" value="DnaJ"/>
    <property type="match status" value="1"/>
</dbReference>
<dbReference type="SMART" id="SM00271">
    <property type="entry name" value="DnaJ"/>
    <property type="match status" value="1"/>
</dbReference>
<evidence type="ECO:0000256" key="1">
    <source>
        <dbReference type="SAM" id="MobiDB-lite"/>
    </source>
</evidence>
<sequence length="310" mass="35350">MPSTALKKASQPLGYNLRQCCACNSSSPRKRFKAESPAHVRSYADVKSKAYEFRDNMNWPCRAVPFTPSPYDIFDLPKNGIYSKHKFYELVKIYHPDRTGHGCDLPHVERLERYRLVVQAHEILSDPVKRRAFDASGMGWGEKGRTASRHSKGFHNAAGKQYGQGPDDDSTIFKNATWEDWERWYQQQDGSQKQQYSGIFLHPNAFASFVIFLAVLSGVLQATRAGQYSGALEEKAKTFTAETSRFLTSRQHHLEQNQYSPDGRVRHFLQKRDPSKSGLKEGEEEVYRQYFPEATEQPGSQGRISANGED</sequence>
<gene>
    <name evidence="3" type="ORF">PV10_00757</name>
</gene>
<organism evidence="3 4">
    <name type="scientific">Exophiala mesophila</name>
    <name type="common">Black yeast-like fungus</name>
    <dbReference type="NCBI Taxonomy" id="212818"/>
    <lineage>
        <taxon>Eukaryota</taxon>
        <taxon>Fungi</taxon>
        <taxon>Dikarya</taxon>
        <taxon>Ascomycota</taxon>
        <taxon>Pezizomycotina</taxon>
        <taxon>Eurotiomycetes</taxon>
        <taxon>Chaetothyriomycetidae</taxon>
        <taxon>Chaetothyriales</taxon>
        <taxon>Herpotrichiellaceae</taxon>
        <taxon>Exophiala</taxon>
    </lineage>
</organism>
<dbReference type="PROSITE" id="PS00636">
    <property type="entry name" value="DNAJ_1"/>
    <property type="match status" value="1"/>
</dbReference>
<accession>A0A0D1X567</accession>
<name>A0A0D1X567_EXOME</name>
<dbReference type="EMBL" id="KN847520">
    <property type="protein sequence ID" value="KIV96945.1"/>
    <property type="molecule type" value="Genomic_DNA"/>
</dbReference>
<dbReference type="InterPro" id="IPR018253">
    <property type="entry name" value="DnaJ_domain_CS"/>
</dbReference>
<dbReference type="PROSITE" id="PS50076">
    <property type="entry name" value="DNAJ_2"/>
    <property type="match status" value="1"/>
</dbReference>
<dbReference type="RefSeq" id="XP_016228519.1">
    <property type="nucleotide sequence ID" value="XM_016364870.1"/>
</dbReference>
<dbReference type="VEuPathDB" id="FungiDB:PV10_00757"/>
<proteinExistence type="predicted"/>
<feature type="region of interest" description="Disordered" evidence="1">
    <location>
        <begin position="270"/>
        <end position="310"/>
    </location>
</feature>
<dbReference type="OrthoDB" id="17458at2759"/>
<evidence type="ECO:0000259" key="2">
    <source>
        <dbReference type="PROSITE" id="PS50076"/>
    </source>
</evidence>
<dbReference type="GeneID" id="27318602"/>
<evidence type="ECO:0000313" key="4">
    <source>
        <dbReference type="Proteomes" id="UP000054302"/>
    </source>
</evidence>
<dbReference type="InterPro" id="IPR001623">
    <property type="entry name" value="DnaJ_domain"/>
</dbReference>
<dbReference type="Gene3D" id="1.10.287.110">
    <property type="entry name" value="DnaJ domain"/>
    <property type="match status" value="1"/>
</dbReference>
<reference evidence="3 4" key="1">
    <citation type="submission" date="2015-01" db="EMBL/GenBank/DDBJ databases">
        <title>The Genome Sequence of Exophiala mesophila CBS40295.</title>
        <authorList>
            <consortium name="The Broad Institute Genomics Platform"/>
            <person name="Cuomo C."/>
            <person name="de Hoog S."/>
            <person name="Gorbushina A."/>
            <person name="Stielow B."/>
            <person name="Teixiera M."/>
            <person name="Abouelleil A."/>
            <person name="Chapman S.B."/>
            <person name="Priest M."/>
            <person name="Young S.K."/>
            <person name="Wortman J."/>
            <person name="Nusbaum C."/>
            <person name="Birren B."/>
        </authorList>
    </citation>
    <scope>NUCLEOTIDE SEQUENCE [LARGE SCALE GENOMIC DNA]</scope>
    <source>
        <strain evidence="3 4">CBS 40295</strain>
    </source>
</reference>
<dbReference type="PRINTS" id="PR00625">
    <property type="entry name" value="JDOMAIN"/>
</dbReference>
<dbReference type="STRING" id="212818.A0A0D1X567"/>
<dbReference type="HOGENOM" id="CLU_063296_0_0_1"/>
<protein>
    <recommendedName>
        <fullName evidence="2">J domain-containing protein</fullName>
    </recommendedName>
</protein>
<dbReference type="InterPro" id="IPR036869">
    <property type="entry name" value="J_dom_sf"/>
</dbReference>
<dbReference type="OMA" id="NGHPLCK"/>
<evidence type="ECO:0000313" key="3">
    <source>
        <dbReference type="EMBL" id="KIV96945.1"/>
    </source>
</evidence>
<dbReference type="SUPFAM" id="SSF46565">
    <property type="entry name" value="Chaperone J-domain"/>
    <property type="match status" value="1"/>
</dbReference>
<dbReference type="AlphaFoldDB" id="A0A0D1X567"/>
<dbReference type="Pfam" id="PF00226">
    <property type="entry name" value="DnaJ"/>
    <property type="match status" value="1"/>
</dbReference>
<feature type="compositionally biased region" description="Basic and acidic residues" evidence="1">
    <location>
        <begin position="270"/>
        <end position="287"/>
    </location>
</feature>
<feature type="domain" description="J" evidence="2">
    <location>
        <begin position="69"/>
        <end position="137"/>
    </location>
</feature>
<dbReference type="Proteomes" id="UP000054302">
    <property type="component" value="Unassembled WGS sequence"/>
</dbReference>